<feature type="transmembrane region" description="Helical" evidence="1">
    <location>
        <begin position="705"/>
        <end position="721"/>
    </location>
</feature>
<dbReference type="PANTHER" id="PTHR43767:SF1">
    <property type="entry name" value="NONRIBOSOMAL PEPTIDE SYNTHASE PES1 (EUROFUNG)-RELATED"/>
    <property type="match status" value="1"/>
</dbReference>
<dbReference type="RefSeq" id="WP_184153129.1">
    <property type="nucleotide sequence ID" value="NZ_JACHKA010000001.1"/>
</dbReference>
<organism evidence="3 4">
    <name type="scientific">Sphingobium lignivorans</name>
    <dbReference type="NCBI Taxonomy" id="2735886"/>
    <lineage>
        <taxon>Bacteria</taxon>
        <taxon>Pseudomonadati</taxon>
        <taxon>Pseudomonadota</taxon>
        <taxon>Alphaproteobacteria</taxon>
        <taxon>Sphingomonadales</taxon>
        <taxon>Sphingomonadaceae</taxon>
        <taxon>Sphingobium</taxon>
    </lineage>
</organism>
<sequence length="844" mass="92060">MHFWDQLDLFGDRTALIDSNGREWSYREIIEAADSMMEGWTGRHLLLLEMANRSDAIIAYIAALRAGWPVLIVSEGDEAAATRIVEVFRPAMRWRAKDGFVATEVNGPTTDLHPDLAVLLSTSGTTGSTKLVRLSARAVDANARSIGDYLGLSPDERAITTLPPSYSYGLSVLNSHLAAGATLVLNDASVIEASFRDLVDRHSATSFAGVPYTYELLERSGFLNALPASIRTMTQAGGRMPTDRVERVAALARAHGARLLVMYGQTEATARMAWLPPERLPELAGCIGQAIPGGRFDLVDPDTGTPTGGAGELVYSGPNVMMGYGEEAGDLARGQELESLRTGDLAEEVEPGIFRITGRKNRFIKMFGLRLSLDEIEREAARFGYPIAATGTDELLVLASEHPMPDNRLISRIAERYRLPEAQIVHCPYERLPRLASGKVDYRTLTQAAKRSASASEAGAQSDPLDAVRAVFRRSFPTRTIADDDSFLSLEGDSLTYINFVLGLEALLGPLPQDWQMLTVAQLATLAQPGLQPETIVTVEPNVFVRAAAPIMVVCSHAGIDALSGGAALLMIAAGQSFGKFGYGDLAAGRPGKVLRSFLLSVLIPYWLILIGYQATRGGLNLPDILLFNNFVPQRGPKPFETWFVQALFQAILLVIALSLIPSVRNLLRQRPSSATLALLVFAAMIGLVHRFFLMDVLSNHGEEMTYVFWLFALGLAAQFIETPRARLTALALACIMAVAIYGDDRSRMVSVGLGAIFLLWNRRIPVPRLLLPVLTLIGSASLFIYMMHGRAPVNSMTADWPIDIIRIGSGVLLGVAAYLAYDWVALRVRRILSERRGPRMRPS</sequence>
<feature type="transmembrane region" description="Helical" evidence="1">
    <location>
        <begin position="551"/>
        <end position="573"/>
    </location>
</feature>
<gene>
    <name evidence="3" type="ORF">HNP60_002010</name>
</gene>
<keyword evidence="1" id="KW-0472">Membrane</keyword>
<dbReference type="InterPro" id="IPR036736">
    <property type="entry name" value="ACP-like_sf"/>
</dbReference>
<feature type="transmembrane region" description="Helical" evidence="1">
    <location>
        <begin position="770"/>
        <end position="788"/>
    </location>
</feature>
<keyword evidence="1" id="KW-1133">Transmembrane helix</keyword>
<evidence type="ECO:0000259" key="2">
    <source>
        <dbReference type="Pfam" id="PF00501"/>
    </source>
</evidence>
<dbReference type="Pfam" id="PF00501">
    <property type="entry name" value="AMP-binding"/>
    <property type="match status" value="1"/>
</dbReference>
<evidence type="ECO:0000313" key="3">
    <source>
        <dbReference type="EMBL" id="MBB5986036.1"/>
    </source>
</evidence>
<feature type="transmembrane region" description="Helical" evidence="1">
    <location>
        <begin position="673"/>
        <end position="693"/>
    </location>
</feature>
<dbReference type="InterPro" id="IPR042099">
    <property type="entry name" value="ANL_N_sf"/>
</dbReference>
<evidence type="ECO:0000256" key="1">
    <source>
        <dbReference type="SAM" id="Phobius"/>
    </source>
</evidence>
<feature type="transmembrane region" description="Helical" evidence="1">
    <location>
        <begin position="643"/>
        <end position="661"/>
    </location>
</feature>
<dbReference type="InterPro" id="IPR050237">
    <property type="entry name" value="ATP-dep_AMP-bd_enzyme"/>
</dbReference>
<dbReference type="SUPFAM" id="SSF56801">
    <property type="entry name" value="Acetyl-CoA synthetase-like"/>
    <property type="match status" value="1"/>
</dbReference>
<dbReference type="Gene3D" id="3.40.50.12780">
    <property type="entry name" value="N-terminal domain of ligase-like"/>
    <property type="match status" value="1"/>
</dbReference>
<dbReference type="PANTHER" id="PTHR43767">
    <property type="entry name" value="LONG-CHAIN-FATTY-ACID--COA LIGASE"/>
    <property type="match status" value="1"/>
</dbReference>
<name>A0ABR6NFI4_9SPHN</name>
<feature type="domain" description="AMP-dependent synthetase/ligase" evidence="2">
    <location>
        <begin position="109"/>
        <end position="324"/>
    </location>
</feature>
<protein>
    <submittedName>
        <fullName evidence="3">Acyl-coenzyme A synthetase/AMP-(Fatty) acid ligase</fullName>
    </submittedName>
</protein>
<evidence type="ECO:0000313" key="4">
    <source>
        <dbReference type="Proteomes" id="UP001138540"/>
    </source>
</evidence>
<dbReference type="SUPFAM" id="SSF47336">
    <property type="entry name" value="ACP-like"/>
    <property type="match status" value="1"/>
</dbReference>
<proteinExistence type="predicted"/>
<reference evidence="3 4" key="1">
    <citation type="submission" date="2020-08" db="EMBL/GenBank/DDBJ databases">
        <title>Exploring microbial biodiversity for novel pathways involved in the catabolism of aromatic compounds derived from lignin.</title>
        <authorList>
            <person name="Elkins J."/>
        </authorList>
    </citation>
    <scope>NUCLEOTIDE SEQUENCE [LARGE SCALE GENOMIC DNA]</scope>
    <source>
        <strain evidence="3 4">B1D3A</strain>
    </source>
</reference>
<keyword evidence="3" id="KW-0436">Ligase</keyword>
<keyword evidence="4" id="KW-1185">Reference proteome</keyword>
<feature type="transmembrane region" description="Helical" evidence="1">
    <location>
        <begin position="594"/>
        <end position="613"/>
    </location>
</feature>
<keyword evidence="1" id="KW-0812">Transmembrane</keyword>
<feature type="transmembrane region" description="Helical" evidence="1">
    <location>
        <begin position="808"/>
        <end position="827"/>
    </location>
</feature>
<dbReference type="GO" id="GO:0016874">
    <property type="term" value="F:ligase activity"/>
    <property type="evidence" value="ECO:0007669"/>
    <property type="project" value="UniProtKB-KW"/>
</dbReference>
<dbReference type="InterPro" id="IPR000873">
    <property type="entry name" value="AMP-dep_synth/lig_dom"/>
</dbReference>
<dbReference type="EMBL" id="JACHKA010000001">
    <property type="protein sequence ID" value="MBB5986036.1"/>
    <property type="molecule type" value="Genomic_DNA"/>
</dbReference>
<comment type="caution">
    <text evidence="3">The sequence shown here is derived from an EMBL/GenBank/DDBJ whole genome shotgun (WGS) entry which is preliminary data.</text>
</comment>
<dbReference type="Proteomes" id="UP001138540">
    <property type="component" value="Unassembled WGS sequence"/>
</dbReference>
<accession>A0ABR6NFI4</accession>